<dbReference type="Proteomes" id="UP000702964">
    <property type="component" value="Unassembled WGS sequence"/>
</dbReference>
<evidence type="ECO:0000313" key="2">
    <source>
        <dbReference type="Proteomes" id="UP000702964"/>
    </source>
</evidence>
<evidence type="ECO:0000313" key="1">
    <source>
        <dbReference type="EMBL" id="KAF4324490.1"/>
    </source>
</evidence>
<comment type="caution">
    <text evidence="1">The sequence shown here is derived from an EMBL/GenBank/DDBJ whole genome shotgun (WGS) entry which is preliminary data.</text>
</comment>
<dbReference type="AlphaFoldDB" id="A0A8J4SH45"/>
<gene>
    <name evidence="1" type="ORF">G195_001387</name>
</gene>
<reference evidence="1" key="2">
    <citation type="submission" date="2020-02" db="EMBL/GenBank/DDBJ databases">
        <authorList>
            <person name="Studholme D.J."/>
        </authorList>
    </citation>
    <scope>NUCLEOTIDE SEQUENCE</scope>
    <source>
        <strain evidence="1">00238/432</strain>
    </source>
</reference>
<reference evidence="1" key="1">
    <citation type="journal article" date="2015" name="Genom Data">
        <title>Draft genome sequences of Phytophthora kernoviae and Phytophthora ramorum lineage EU2 from Scotland.</title>
        <authorList>
            <person name="Sambles C."/>
            <person name="Schlenzig A."/>
            <person name="O'Neill P."/>
            <person name="Grant M."/>
            <person name="Studholme D.J."/>
        </authorList>
    </citation>
    <scope>NUCLEOTIDE SEQUENCE</scope>
    <source>
        <strain evidence="1">00238/432</strain>
    </source>
</reference>
<dbReference type="EMBL" id="AOFI03000018">
    <property type="protein sequence ID" value="KAF4324490.1"/>
    <property type="molecule type" value="Genomic_DNA"/>
</dbReference>
<organism evidence="1 2">
    <name type="scientific">Phytophthora kernoviae 00238/432</name>
    <dbReference type="NCBI Taxonomy" id="1284355"/>
    <lineage>
        <taxon>Eukaryota</taxon>
        <taxon>Sar</taxon>
        <taxon>Stramenopiles</taxon>
        <taxon>Oomycota</taxon>
        <taxon>Peronosporomycetes</taxon>
        <taxon>Peronosporales</taxon>
        <taxon>Peronosporaceae</taxon>
        <taxon>Phytophthora</taxon>
    </lineage>
</organism>
<name>A0A8J4SH45_9STRA</name>
<proteinExistence type="predicted"/>
<sequence length="146" mass="16208">MWLECMAMSTAEEAKISANLLQAIQYDEGARVDITVQLASTAQVLEESCGRDDSAESVDRGQRVACIVGSLQTFAEQMQHPVKELLEEHTDQFDSVMFLWIDNSVAVKGVHPELVQALTRLDAVKAIDMEHMFTIPGDNEMFMTTG</sequence>
<protein>
    <submittedName>
        <fullName evidence="1">Uncharacterized protein</fullName>
    </submittedName>
</protein>
<accession>A0A8J4SH45</accession>